<accession>A0A7X2N0P1</accession>
<dbReference type="Proteomes" id="UP000460287">
    <property type="component" value="Unassembled WGS sequence"/>
</dbReference>
<evidence type="ECO:0000313" key="2">
    <source>
        <dbReference type="Proteomes" id="UP000460287"/>
    </source>
</evidence>
<dbReference type="InterPro" id="IPR021352">
    <property type="entry name" value="DUF2971"/>
</dbReference>
<sequence>MGWREEYIDKYFDDPDDSFMMRIVSGEFGKRLYKFSSEEYAFDNLKNGLIPVKKAKDENDAFELTYRLNFNRNGQWEGTDDIDEKVYYSYFKKNLSKEEKDKIYKQANDYYKEPLDDYFKNKYIASLSDRNDLPSMWAYYGNNNSGICIAYDIISLISLNQVFPVIYTEDTPVFHNKDKDDFKDILRILTSKPKDFYLENEWRIVVNVLLSIRKCTTLLIKKCTT</sequence>
<dbReference type="RefSeq" id="WP_154532514.1">
    <property type="nucleotide sequence ID" value="NZ_VULX01000035.1"/>
</dbReference>
<proteinExistence type="predicted"/>
<dbReference type="AlphaFoldDB" id="A0A7X2N0P1"/>
<protein>
    <submittedName>
        <fullName evidence="1">DUF2971 domain-containing protein</fullName>
    </submittedName>
</protein>
<name>A0A7X2N0P1_9CLOT</name>
<gene>
    <name evidence="1" type="ORF">FYJ33_14410</name>
</gene>
<dbReference type="Pfam" id="PF11185">
    <property type="entry name" value="DUF2971"/>
    <property type="match status" value="1"/>
</dbReference>
<organism evidence="1 2">
    <name type="scientific">Inconstantimicrobium porci</name>
    <dbReference type="NCBI Taxonomy" id="2652291"/>
    <lineage>
        <taxon>Bacteria</taxon>
        <taxon>Bacillati</taxon>
        <taxon>Bacillota</taxon>
        <taxon>Clostridia</taxon>
        <taxon>Eubacteriales</taxon>
        <taxon>Clostridiaceae</taxon>
        <taxon>Inconstantimicrobium</taxon>
    </lineage>
</organism>
<comment type="caution">
    <text evidence="1">The sequence shown here is derived from an EMBL/GenBank/DDBJ whole genome shotgun (WGS) entry which is preliminary data.</text>
</comment>
<dbReference type="EMBL" id="VULX01000035">
    <property type="protein sequence ID" value="MSR92530.1"/>
    <property type="molecule type" value="Genomic_DNA"/>
</dbReference>
<keyword evidence="2" id="KW-1185">Reference proteome</keyword>
<reference evidence="1 2" key="1">
    <citation type="submission" date="2019-08" db="EMBL/GenBank/DDBJ databases">
        <title>In-depth cultivation of the pig gut microbiome towards novel bacterial diversity and tailored functional studies.</title>
        <authorList>
            <person name="Wylensek D."/>
            <person name="Hitch T.C.A."/>
            <person name="Clavel T."/>
        </authorList>
    </citation>
    <scope>NUCLEOTIDE SEQUENCE [LARGE SCALE GENOMIC DNA]</scope>
    <source>
        <strain evidence="1 2">WCA-383-APC-5B</strain>
    </source>
</reference>
<evidence type="ECO:0000313" key="1">
    <source>
        <dbReference type="EMBL" id="MSR92530.1"/>
    </source>
</evidence>